<comment type="cofactor">
    <cofactor evidence="1">
        <name>a divalent metal cation</name>
        <dbReference type="ChEBI" id="CHEBI:60240"/>
    </cofactor>
</comment>
<dbReference type="PANTHER" id="PTHR23080">
    <property type="entry name" value="THAP DOMAIN PROTEIN"/>
    <property type="match status" value="1"/>
</dbReference>
<organism evidence="4 5">
    <name type="scientific">Mya arenaria</name>
    <name type="common">Soft-shell clam</name>
    <dbReference type="NCBI Taxonomy" id="6604"/>
    <lineage>
        <taxon>Eukaryota</taxon>
        <taxon>Metazoa</taxon>
        <taxon>Spiralia</taxon>
        <taxon>Lophotrochozoa</taxon>
        <taxon>Mollusca</taxon>
        <taxon>Bivalvia</taxon>
        <taxon>Autobranchia</taxon>
        <taxon>Heteroconchia</taxon>
        <taxon>Euheterodonta</taxon>
        <taxon>Imparidentia</taxon>
        <taxon>Neoheterodontei</taxon>
        <taxon>Myida</taxon>
        <taxon>Myoidea</taxon>
        <taxon>Myidae</taxon>
        <taxon>Mya</taxon>
    </lineage>
</organism>
<feature type="domain" description="DDE Tnp4" evidence="3">
    <location>
        <begin position="53"/>
        <end position="118"/>
    </location>
</feature>
<dbReference type="EMBL" id="CP111014">
    <property type="protein sequence ID" value="WAQ99802.1"/>
    <property type="molecule type" value="Genomic_DNA"/>
</dbReference>
<keyword evidence="2" id="KW-0479">Metal-binding</keyword>
<proteinExistence type="predicted"/>
<sequence>MFTWLLATVSDVIKPTGKLCRGNVLLMVVMKHKLNLTNNDLAMRFQTCPTQLLEVGDLVLADRGFLIADELAAHGASLAIPPFAKGKSQFSQREVECARRLSKSRIHVERAIERTRKFYFDNLCGFHKPSPQTCEHPERPTQDDEPNNVLPQALDGLVLVVLLDLSVHPSYSMPHQTRSEANKMLVYSTFKCEMDIDRLLFCARGVSATIQ</sequence>
<evidence type="ECO:0000256" key="2">
    <source>
        <dbReference type="ARBA" id="ARBA00022723"/>
    </source>
</evidence>
<evidence type="ECO:0000313" key="5">
    <source>
        <dbReference type="Proteomes" id="UP001164746"/>
    </source>
</evidence>
<keyword evidence="5" id="KW-1185">Reference proteome</keyword>
<evidence type="ECO:0000259" key="3">
    <source>
        <dbReference type="Pfam" id="PF13359"/>
    </source>
</evidence>
<evidence type="ECO:0000313" key="4">
    <source>
        <dbReference type="EMBL" id="WAQ99802.1"/>
    </source>
</evidence>
<dbReference type="InterPro" id="IPR027806">
    <property type="entry name" value="HARBI1_dom"/>
</dbReference>
<dbReference type="Proteomes" id="UP001164746">
    <property type="component" value="Chromosome 3"/>
</dbReference>
<feature type="non-terminal residue" evidence="4">
    <location>
        <position position="1"/>
    </location>
</feature>
<name>A0ABY7DQ22_MYAAR</name>
<reference evidence="4" key="1">
    <citation type="submission" date="2022-11" db="EMBL/GenBank/DDBJ databases">
        <title>Centuries of genome instability and evolution in soft-shell clam transmissible cancer (bioRxiv).</title>
        <authorList>
            <person name="Hart S.F.M."/>
            <person name="Yonemitsu M.A."/>
            <person name="Giersch R.M."/>
            <person name="Beal B.F."/>
            <person name="Arriagada G."/>
            <person name="Davis B.W."/>
            <person name="Ostrander E.A."/>
            <person name="Goff S.P."/>
            <person name="Metzger M.J."/>
        </authorList>
    </citation>
    <scope>NUCLEOTIDE SEQUENCE</scope>
    <source>
        <strain evidence="4">MELC-2E11</strain>
        <tissue evidence="4">Siphon/mantle</tissue>
    </source>
</reference>
<dbReference type="Pfam" id="PF13359">
    <property type="entry name" value="DDE_Tnp_4"/>
    <property type="match status" value="1"/>
</dbReference>
<accession>A0ABY7DQ22</accession>
<evidence type="ECO:0000256" key="1">
    <source>
        <dbReference type="ARBA" id="ARBA00001968"/>
    </source>
</evidence>
<gene>
    <name evidence="4" type="ORF">MAR_024175</name>
</gene>
<protein>
    <recommendedName>
        <fullName evidence="3">DDE Tnp4 domain-containing protein</fullName>
    </recommendedName>
</protein>